<dbReference type="OrthoDB" id="9761875at2"/>
<proteinExistence type="predicted"/>
<evidence type="ECO:0000313" key="5">
    <source>
        <dbReference type="Proteomes" id="UP000197208"/>
    </source>
</evidence>
<dbReference type="GO" id="GO:0004134">
    <property type="term" value="F:4-alpha-glucanotransferase activity"/>
    <property type="evidence" value="ECO:0007669"/>
    <property type="project" value="InterPro"/>
</dbReference>
<feature type="region of interest" description="Disordered" evidence="1">
    <location>
        <begin position="688"/>
        <end position="707"/>
    </location>
</feature>
<reference evidence="4 5" key="1">
    <citation type="submission" date="2017-05" db="EMBL/GenBank/DDBJ databases">
        <title>De novo genome assembly of Deniococcus indicus strain DR1.</title>
        <authorList>
            <person name="Chauhan D."/>
            <person name="Yennamalli R.M."/>
            <person name="Priyadarshini R."/>
        </authorList>
    </citation>
    <scope>NUCLEOTIDE SEQUENCE [LARGE SCALE GENOMIC DNA]</scope>
    <source>
        <strain evidence="4 5">DR1</strain>
    </source>
</reference>
<accession>A0A246BNL2</accession>
<comment type="caution">
    <text evidence="4">The sequence shown here is derived from an EMBL/GenBank/DDBJ whole genome shotgun (WGS) entry which is preliminary data.</text>
</comment>
<dbReference type="AlphaFoldDB" id="A0A246BNL2"/>
<dbReference type="Proteomes" id="UP000197208">
    <property type="component" value="Unassembled WGS sequence"/>
</dbReference>
<dbReference type="InterPro" id="IPR008928">
    <property type="entry name" value="6-hairpin_glycosidase_sf"/>
</dbReference>
<gene>
    <name evidence="4" type="ORF">CBQ26_02815</name>
</gene>
<evidence type="ECO:0000259" key="3">
    <source>
        <dbReference type="Pfam" id="PF12439"/>
    </source>
</evidence>
<dbReference type="Gene3D" id="1.50.10.10">
    <property type="match status" value="1"/>
</dbReference>
<dbReference type="InterPro" id="IPR032790">
    <property type="entry name" value="GDE_C"/>
</dbReference>
<evidence type="ECO:0000256" key="1">
    <source>
        <dbReference type="SAM" id="MobiDB-lite"/>
    </source>
</evidence>
<dbReference type="Pfam" id="PF06202">
    <property type="entry name" value="GDE_C"/>
    <property type="match status" value="1"/>
</dbReference>
<dbReference type="Pfam" id="PF12439">
    <property type="entry name" value="GDE_N"/>
    <property type="match status" value="1"/>
</dbReference>
<keyword evidence="5" id="KW-1185">Reference proteome</keyword>
<evidence type="ECO:0000313" key="4">
    <source>
        <dbReference type="EMBL" id="OWL97256.1"/>
    </source>
</evidence>
<dbReference type="PANTHER" id="PTHR10569">
    <property type="entry name" value="GLYCOGEN DEBRANCHING ENZYME"/>
    <property type="match status" value="1"/>
</dbReference>
<feature type="domain" description="Glycogen debranching enzyme bacterial and archaeal type N-terminal" evidence="3">
    <location>
        <begin position="34"/>
        <end position="261"/>
    </location>
</feature>
<dbReference type="InterPro" id="IPR024742">
    <property type="entry name" value="Glycogen_debranch_N"/>
</dbReference>
<protein>
    <submittedName>
        <fullName evidence="4">Glycogen debranching protein</fullName>
    </submittedName>
</protein>
<sequence length="707" mass="75137">MSGSSTSGPVRPAAPGPASVYTYGPLAARDPDLEVLLTDGLGGFALSSVAGVPTRCYSGLVVSAQPPVRRRTHFISPLETLGVAGREVTLHALEIAPGVFEGRGLELLTGAAVWDLLPEREQLFAGVRVRRRVFMPPGSGAAVFLYDVQSREPVTLRLGGLFVSRDMHHVHARVPELQFSAGGREVTVRGPDGSPDGSGDGRAEGGPVTRATLHAPGAVIDALSPQPHPQRVYYRHDAARGEPDHEVTLGSDLWEVSFPAGGGRAALVVQGLTPATAAHTVTDPWAAYAQEAARRSELARRAQDTSGVRDELVATLAVAADAYLVRRERPAGVTVIAGYPWFADWGRDSMIALTGLTLLTGRHAEARDLLGTFLASLRRGLTPNNFHDDGGGAGFNTVDGALWLAVALERYVSVTGDLSFARSSLPALRELLDWHLRGTDHGIRADDRDGLLLAGEPGVQLTWMDVKVEGWVVTPRHGKPVEVQGLWLAALGAEARLSDALGERPQYVGALARARESFPAFWQGGAYADTLSADGTPDRSVRPNAALALALPDTPTTPAQVDRVIREVESQLLTPVGLHTLSPLDDRYRGNYGGTQVQRDAAYHQGTVWPWPLTAFVELLLSRGEVRRARAALAGLTGHVWEAGVGHVSEVFAGDSLRPGGCPFQAWSTAELLRAHVLVSLAEAQAARPAPAPTPAGPLPLSTQNLT</sequence>
<feature type="domain" description="Glycogen debranching enzyme C-terminal" evidence="2">
    <location>
        <begin position="319"/>
        <end position="674"/>
    </location>
</feature>
<feature type="region of interest" description="Disordered" evidence="1">
    <location>
        <begin position="181"/>
        <end position="209"/>
    </location>
</feature>
<dbReference type="PANTHER" id="PTHR10569:SF2">
    <property type="entry name" value="GLYCOGEN DEBRANCHING ENZYME"/>
    <property type="match status" value="1"/>
</dbReference>
<dbReference type="EMBL" id="NHMK01000009">
    <property type="protein sequence ID" value="OWL97256.1"/>
    <property type="molecule type" value="Genomic_DNA"/>
</dbReference>
<dbReference type="SUPFAM" id="SSF48208">
    <property type="entry name" value="Six-hairpin glycosidases"/>
    <property type="match status" value="1"/>
</dbReference>
<organism evidence="4 5">
    <name type="scientific">Deinococcus indicus</name>
    <dbReference type="NCBI Taxonomy" id="223556"/>
    <lineage>
        <taxon>Bacteria</taxon>
        <taxon>Thermotogati</taxon>
        <taxon>Deinococcota</taxon>
        <taxon>Deinococci</taxon>
        <taxon>Deinococcales</taxon>
        <taxon>Deinococcaceae</taxon>
        <taxon>Deinococcus</taxon>
    </lineage>
</organism>
<dbReference type="GO" id="GO:0004135">
    <property type="term" value="F:amylo-alpha-1,6-glucosidase activity"/>
    <property type="evidence" value="ECO:0007669"/>
    <property type="project" value="InterPro"/>
</dbReference>
<dbReference type="InterPro" id="IPR012341">
    <property type="entry name" value="6hp_glycosidase-like_sf"/>
</dbReference>
<name>A0A246BNL2_9DEIO</name>
<evidence type="ECO:0000259" key="2">
    <source>
        <dbReference type="Pfam" id="PF06202"/>
    </source>
</evidence>
<dbReference type="RefSeq" id="WP_088247086.1">
    <property type="nucleotide sequence ID" value="NZ_BNAM01000013.1"/>
</dbReference>
<dbReference type="GO" id="GO:0005980">
    <property type="term" value="P:glycogen catabolic process"/>
    <property type="evidence" value="ECO:0007669"/>
    <property type="project" value="InterPro"/>
</dbReference>
<dbReference type="InterPro" id="IPR010401">
    <property type="entry name" value="AGL/Gdb1"/>
</dbReference>